<sequence length="224" mass="23869">MVSEKRIAKGGRRVTAFTMHTECQAIHQILVFSAQIDDANKMQGAALKKEVSALKNLLETAILPAAKKAEFRGRFSELQEGIKQAQKSAGAASLQLKLNEAVTSADVAVALCQEYCVLRIDDGLDANAVREAASLVIEKHKYLAVMLFSVDEQRNKVLICAFVPNSAAKQGLGALDWLQGSLVPINGTGNSDNDGLAQGEGSNVAGFDEAMAMAKAYAAKVFAK</sequence>
<evidence type="ECO:0000313" key="2">
    <source>
        <dbReference type="EMBL" id="PNR52433.1"/>
    </source>
</evidence>
<dbReference type="EnsemblPlants" id="Pp3c6_11150V3.1">
    <property type="protein sequence ID" value="Pp3c6_11150V3.1"/>
    <property type="gene ID" value="Pp3c6_11150"/>
</dbReference>
<organism evidence="2">
    <name type="scientific">Physcomitrium patens</name>
    <name type="common">Spreading-leaved earth moss</name>
    <name type="synonym">Physcomitrella patens</name>
    <dbReference type="NCBI Taxonomy" id="3218"/>
    <lineage>
        <taxon>Eukaryota</taxon>
        <taxon>Viridiplantae</taxon>
        <taxon>Streptophyta</taxon>
        <taxon>Embryophyta</taxon>
        <taxon>Bryophyta</taxon>
        <taxon>Bryophytina</taxon>
        <taxon>Bryopsida</taxon>
        <taxon>Funariidae</taxon>
        <taxon>Funariales</taxon>
        <taxon>Funariaceae</taxon>
        <taxon>Physcomitrium</taxon>
    </lineage>
</organism>
<feature type="domain" description="Alanine--tRNA ligase helical bundle" evidence="1">
    <location>
        <begin position="32"/>
        <end position="83"/>
    </location>
</feature>
<dbReference type="STRING" id="3218.A0A2K1KF84"/>
<dbReference type="FunFam" id="3.10.310.40:FF:000002">
    <property type="entry name" value="alanine--tRNA ligase, cytoplasmic"/>
    <property type="match status" value="1"/>
</dbReference>
<reference evidence="2 4" key="1">
    <citation type="journal article" date="2008" name="Science">
        <title>The Physcomitrella genome reveals evolutionary insights into the conquest of land by plants.</title>
        <authorList>
            <person name="Rensing S."/>
            <person name="Lang D."/>
            <person name="Zimmer A."/>
            <person name="Terry A."/>
            <person name="Salamov A."/>
            <person name="Shapiro H."/>
            <person name="Nishiyama T."/>
            <person name="Perroud P.-F."/>
            <person name="Lindquist E."/>
            <person name="Kamisugi Y."/>
            <person name="Tanahashi T."/>
            <person name="Sakakibara K."/>
            <person name="Fujita T."/>
            <person name="Oishi K."/>
            <person name="Shin-I T."/>
            <person name="Kuroki Y."/>
            <person name="Toyoda A."/>
            <person name="Suzuki Y."/>
            <person name="Hashimoto A."/>
            <person name="Yamaguchi K."/>
            <person name="Sugano A."/>
            <person name="Kohara Y."/>
            <person name="Fujiyama A."/>
            <person name="Anterola A."/>
            <person name="Aoki S."/>
            <person name="Ashton N."/>
            <person name="Barbazuk W.B."/>
            <person name="Barker E."/>
            <person name="Bennetzen J."/>
            <person name="Bezanilla M."/>
            <person name="Blankenship R."/>
            <person name="Cho S.H."/>
            <person name="Dutcher S."/>
            <person name="Estelle M."/>
            <person name="Fawcett J.A."/>
            <person name="Gundlach H."/>
            <person name="Hanada K."/>
            <person name="Heyl A."/>
            <person name="Hicks K.A."/>
            <person name="Hugh J."/>
            <person name="Lohr M."/>
            <person name="Mayer K."/>
            <person name="Melkozernov A."/>
            <person name="Murata T."/>
            <person name="Nelson D."/>
            <person name="Pils B."/>
            <person name="Prigge M."/>
            <person name="Reiss B."/>
            <person name="Renner T."/>
            <person name="Rombauts S."/>
            <person name="Rushton P."/>
            <person name="Sanderfoot A."/>
            <person name="Schween G."/>
            <person name="Shiu S.-H."/>
            <person name="Stueber K."/>
            <person name="Theodoulou F.L."/>
            <person name="Tu H."/>
            <person name="Van de Peer Y."/>
            <person name="Verrier P.J."/>
            <person name="Waters E."/>
            <person name="Wood A."/>
            <person name="Yang L."/>
            <person name="Cove D."/>
            <person name="Cuming A."/>
            <person name="Hasebe M."/>
            <person name="Lucas S."/>
            <person name="Mishler D.B."/>
            <person name="Reski R."/>
            <person name="Grigoriev I."/>
            <person name="Quatrano R.S."/>
            <person name="Boore J.L."/>
        </authorList>
    </citation>
    <scope>NUCLEOTIDE SEQUENCE [LARGE SCALE GENOMIC DNA]</scope>
    <source>
        <strain evidence="3 4">cv. Gransden 2004</strain>
    </source>
</reference>
<dbReference type="Proteomes" id="UP000006727">
    <property type="component" value="Chromosome 6"/>
</dbReference>
<dbReference type="Pfam" id="PF26023">
    <property type="entry name" value="ALA1"/>
    <property type="match status" value="1"/>
</dbReference>
<dbReference type="InterPro" id="IPR050058">
    <property type="entry name" value="Ala-tRNA_ligase"/>
</dbReference>
<dbReference type="EMBL" id="ABEU02000006">
    <property type="protein sequence ID" value="PNR52433.1"/>
    <property type="molecule type" value="Genomic_DNA"/>
</dbReference>
<gene>
    <name evidence="2" type="ORF">PHYPA_008807</name>
</gene>
<dbReference type="AlphaFoldDB" id="A0A2K1KF84"/>
<proteinExistence type="predicted"/>
<name>A0A2K1KF84_PHYPA</name>
<evidence type="ECO:0000259" key="1">
    <source>
        <dbReference type="Pfam" id="PF26023"/>
    </source>
</evidence>
<dbReference type="PaxDb" id="3218-PP1S113_80V6.1"/>
<dbReference type="Gene3D" id="3.10.310.40">
    <property type="match status" value="1"/>
</dbReference>
<reference evidence="3" key="3">
    <citation type="submission" date="2020-12" db="UniProtKB">
        <authorList>
            <consortium name="EnsemblPlants"/>
        </authorList>
    </citation>
    <scope>IDENTIFICATION</scope>
</reference>
<dbReference type="InterPro" id="IPR059090">
    <property type="entry name" value="ALA1_helical"/>
</dbReference>
<reference evidence="2 4" key="2">
    <citation type="journal article" date="2018" name="Plant J.">
        <title>The Physcomitrella patens chromosome-scale assembly reveals moss genome structure and evolution.</title>
        <authorList>
            <person name="Lang D."/>
            <person name="Ullrich K.K."/>
            <person name="Murat F."/>
            <person name="Fuchs J."/>
            <person name="Jenkins J."/>
            <person name="Haas F.B."/>
            <person name="Piednoel M."/>
            <person name="Gundlach H."/>
            <person name="Van Bel M."/>
            <person name="Meyberg R."/>
            <person name="Vives C."/>
            <person name="Morata J."/>
            <person name="Symeonidi A."/>
            <person name="Hiss M."/>
            <person name="Muchero W."/>
            <person name="Kamisugi Y."/>
            <person name="Saleh O."/>
            <person name="Blanc G."/>
            <person name="Decker E.L."/>
            <person name="van Gessel N."/>
            <person name="Grimwood J."/>
            <person name="Hayes R.D."/>
            <person name="Graham S.W."/>
            <person name="Gunter L.E."/>
            <person name="McDaniel S.F."/>
            <person name="Hoernstein S.N.W."/>
            <person name="Larsson A."/>
            <person name="Li F.W."/>
            <person name="Perroud P.F."/>
            <person name="Phillips J."/>
            <person name="Ranjan P."/>
            <person name="Rokshar D.S."/>
            <person name="Rothfels C.J."/>
            <person name="Schneider L."/>
            <person name="Shu S."/>
            <person name="Stevenson D.W."/>
            <person name="Thummler F."/>
            <person name="Tillich M."/>
            <person name="Villarreal Aguilar J.C."/>
            <person name="Widiez T."/>
            <person name="Wong G.K."/>
            <person name="Wymore A."/>
            <person name="Zhang Y."/>
            <person name="Zimmer A.D."/>
            <person name="Quatrano R.S."/>
            <person name="Mayer K.F.X."/>
            <person name="Goodstein D."/>
            <person name="Casacuberta J.M."/>
            <person name="Vandepoele K."/>
            <person name="Reski R."/>
            <person name="Cuming A.C."/>
            <person name="Tuskan G.A."/>
            <person name="Maumus F."/>
            <person name="Salse J."/>
            <person name="Schmutz J."/>
            <person name="Rensing S.A."/>
        </authorList>
    </citation>
    <scope>NUCLEOTIDE SEQUENCE [LARGE SCALE GENOMIC DNA]</scope>
    <source>
        <strain evidence="3 4">cv. Gransden 2004</strain>
    </source>
</reference>
<evidence type="ECO:0000313" key="4">
    <source>
        <dbReference type="Proteomes" id="UP000006727"/>
    </source>
</evidence>
<dbReference type="InParanoid" id="A0A2K1KF84"/>
<accession>A0A2K1KF84</accession>
<keyword evidence="4" id="KW-1185">Reference proteome</keyword>
<evidence type="ECO:0000313" key="3">
    <source>
        <dbReference type="EnsemblPlants" id="Pp3c6_11150V3.1"/>
    </source>
</evidence>
<dbReference type="Gramene" id="Pp3c6_11150V3.1">
    <property type="protein sequence ID" value="Pp3c6_11150V3.1"/>
    <property type="gene ID" value="Pp3c6_11150"/>
</dbReference>
<protein>
    <recommendedName>
        <fullName evidence="1">Alanine--tRNA ligase helical bundle domain-containing protein</fullName>
    </recommendedName>
</protein>
<dbReference type="PANTHER" id="PTHR11777:SF9">
    <property type="entry name" value="ALANINE--TRNA LIGASE, CYTOPLASMIC"/>
    <property type="match status" value="1"/>
</dbReference>
<dbReference type="PANTHER" id="PTHR11777">
    <property type="entry name" value="ALANYL-TRNA SYNTHETASE"/>
    <property type="match status" value="1"/>
</dbReference>